<gene>
    <name evidence="1" type="ORF">IQ266_26700</name>
</gene>
<accession>A0A928VRC9</accession>
<dbReference type="AlphaFoldDB" id="A0A928VRC9"/>
<name>A0A928VRC9_9CYAN</name>
<dbReference type="EMBL" id="JADEXQ010000179">
    <property type="protein sequence ID" value="MBE9033328.1"/>
    <property type="molecule type" value="Genomic_DNA"/>
</dbReference>
<evidence type="ECO:0000313" key="1">
    <source>
        <dbReference type="EMBL" id="MBE9033328.1"/>
    </source>
</evidence>
<keyword evidence="2" id="KW-1185">Reference proteome</keyword>
<reference evidence="1" key="1">
    <citation type="submission" date="2020-10" db="EMBL/GenBank/DDBJ databases">
        <authorList>
            <person name="Castelo-Branco R."/>
            <person name="Eusebio N."/>
            <person name="Adriana R."/>
            <person name="Vieira A."/>
            <person name="Brugerolle De Fraissinette N."/>
            <person name="Rezende De Castro R."/>
            <person name="Schneider M.P."/>
            <person name="Vasconcelos V."/>
            <person name="Leao P.N."/>
        </authorList>
    </citation>
    <scope>NUCLEOTIDE SEQUENCE</scope>
    <source>
        <strain evidence="1">LEGE 11480</strain>
    </source>
</reference>
<protein>
    <submittedName>
        <fullName evidence="1">Uncharacterized protein</fullName>
    </submittedName>
</protein>
<sequence>MTDREQITLELEATPDEVFQAVLTLLRAGQCQSRNVDSSIEVNTNATPSFFNVAKDLIGAGEGPGDISNNPNYIESI</sequence>
<dbReference type="Proteomes" id="UP000625316">
    <property type="component" value="Unassembled WGS sequence"/>
</dbReference>
<proteinExistence type="predicted"/>
<evidence type="ECO:0000313" key="2">
    <source>
        <dbReference type="Proteomes" id="UP000625316"/>
    </source>
</evidence>
<comment type="caution">
    <text evidence="1">The sequence shown here is derived from an EMBL/GenBank/DDBJ whole genome shotgun (WGS) entry which is preliminary data.</text>
</comment>
<dbReference type="RefSeq" id="WP_264328136.1">
    <property type="nucleotide sequence ID" value="NZ_JADEXQ010000179.1"/>
</dbReference>
<organism evidence="1 2">
    <name type="scientific">Romeriopsis navalis LEGE 11480</name>
    <dbReference type="NCBI Taxonomy" id="2777977"/>
    <lineage>
        <taxon>Bacteria</taxon>
        <taxon>Bacillati</taxon>
        <taxon>Cyanobacteriota</taxon>
        <taxon>Cyanophyceae</taxon>
        <taxon>Leptolyngbyales</taxon>
        <taxon>Leptolyngbyaceae</taxon>
        <taxon>Romeriopsis</taxon>
        <taxon>Romeriopsis navalis</taxon>
    </lineage>
</organism>